<feature type="non-terminal residue" evidence="2">
    <location>
        <position position="1"/>
    </location>
</feature>
<feature type="region of interest" description="Disordered" evidence="1">
    <location>
        <begin position="35"/>
        <end position="117"/>
    </location>
</feature>
<dbReference type="AlphaFoldDB" id="A0A0A1X7C0"/>
<feature type="non-terminal residue" evidence="2">
    <location>
        <position position="117"/>
    </location>
</feature>
<proteinExistence type="predicted"/>
<name>A0A0A1X7C0_ZEUCU</name>
<sequence length="117" mass="14147">FLNYFYFKKLISSSFSNLQAKFHFFITCYIFSTSSTTHSELGQRHKQRGRERRMVRQPNVRAQRRRERAEQPEELEQQPEVRAKQPEELGQQPKVRAELPEEQWQQPKVRAELPEEQ</sequence>
<feature type="compositionally biased region" description="Basic residues" evidence="1">
    <location>
        <begin position="44"/>
        <end position="55"/>
    </location>
</feature>
<evidence type="ECO:0000313" key="2">
    <source>
        <dbReference type="EMBL" id="JAD06573.1"/>
    </source>
</evidence>
<gene>
    <name evidence="2" type="primary">PF14_0175</name>
    <name evidence="2" type="ORF">g.10263</name>
</gene>
<evidence type="ECO:0000256" key="1">
    <source>
        <dbReference type="SAM" id="MobiDB-lite"/>
    </source>
</evidence>
<reference evidence="2" key="1">
    <citation type="submission" date="2014-11" db="EMBL/GenBank/DDBJ databases">
        <authorList>
            <person name="Geib S."/>
        </authorList>
    </citation>
    <scope>NUCLEOTIDE SEQUENCE</scope>
</reference>
<accession>A0A0A1X7C0</accession>
<dbReference type="EMBL" id="GBXI01007719">
    <property type="protein sequence ID" value="JAD06573.1"/>
    <property type="molecule type" value="Transcribed_RNA"/>
</dbReference>
<organism evidence="2">
    <name type="scientific">Zeugodacus cucurbitae</name>
    <name type="common">Melon fruit fly</name>
    <name type="synonym">Bactrocera cucurbitae</name>
    <dbReference type="NCBI Taxonomy" id="28588"/>
    <lineage>
        <taxon>Eukaryota</taxon>
        <taxon>Metazoa</taxon>
        <taxon>Ecdysozoa</taxon>
        <taxon>Arthropoda</taxon>
        <taxon>Hexapoda</taxon>
        <taxon>Insecta</taxon>
        <taxon>Pterygota</taxon>
        <taxon>Neoptera</taxon>
        <taxon>Endopterygota</taxon>
        <taxon>Diptera</taxon>
        <taxon>Brachycera</taxon>
        <taxon>Muscomorpha</taxon>
        <taxon>Tephritoidea</taxon>
        <taxon>Tephritidae</taxon>
        <taxon>Zeugodacus</taxon>
        <taxon>Zeugodacus</taxon>
    </lineage>
</organism>
<reference evidence="2" key="2">
    <citation type="journal article" date="2015" name="Gigascience">
        <title>Reconstructing a comprehensive transcriptome assembly of a white-pupal translocated strain of the pest fruit fly Bactrocera cucurbitae.</title>
        <authorList>
            <person name="Sim S.B."/>
            <person name="Calla B."/>
            <person name="Hall B."/>
            <person name="DeRego T."/>
            <person name="Geib S.M."/>
        </authorList>
    </citation>
    <scope>NUCLEOTIDE SEQUENCE</scope>
</reference>
<protein>
    <submittedName>
        <fullName evidence="2">Protein PF14_0175</fullName>
    </submittedName>
</protein>